<evidence type="ECO:0000313" key="3">
    <source>
        <dbReference type="Proteomes" id="UP001595607"/>
    </source>
</evidence>
<dbReference type="Proteomes" id="UP001595607">
    <property type="component" value="Unassembled WGS sequence"/>
</dbReference>
<evidence type="ECO:0000256" key="1">
    <source>
        <dbReference type="SAM" id="Phobius"/>
    </source>
</evidence>
<gene>
    <name evidence="2" type="ORF">ACFONP_13865</name>
</gene>
<proteinExistence type="predicted"/>
<name>A0ABV7MEM7_9PROT</name>
<protein>
    <submittedName>
        <fullName evidence="2">Uncharacterized protein</fullName>
    </submittedName>
</protein>
<evidence type="ECO:0000313" key="2">
    <source>
        <dbReference type="EMBL" id="MFC3303815.1"/>
    </source>
</evidence>
<organism evidence="2 3">
    <name type="scientific">Parvularcula lutaonensis</name>
    <dbReference type="NCBI Taxonomy" id="491923"/>
    <lineage>
        <taxon>Bacteria</taxon>
        <taxon>Pseudomonadati</taxon>
        <taxon>Pseudomonadota</taxon>
        <taxon>Alphaproteobacteria</taxon>
        <taxon>Parvularculales</taxon>
        <taxon>Parvularculaceae</taxon>
        <taxon>Parvularcula</taxon>
    </lineage>
</organism>
<keyword evidence="1" id="KW-1133">Transmembrane helix</keyword>
<keyword evidence="1" id="KW-0472">Membrane</keyword>
<keyword evidence="3" id="KW-1185">Reference proteome</keyword>
<dbReference type="RefSeq" id="WP_189576712.1">
    <property type="nucleotide sequence ID" value="NZ_BMXU01000002.1"/>
</dbReference>
<dbReference type="EMBL" id="JBHRVA010000003">
    <property type="protein sequence ID" value="MFC3303815.1"/>
    <property type="molecule type" value="Genomic_DNA"/>
</dbReference>
<accession>A0ABV7MEM7</accession>
<keyword evidence="1" id="KW-0812">Transmembrane</keyword>
<sequence>MADRSDFQGAMLFFSAATLAAAVLIGNEGMSLPEYWDILRSGFSDYFPDDLRKAESVEAVASASLDGLGLPASLDGWLERGMAIMMTVGWSLGAMWAAIWSRIQAIALVLIAGASGEAVRESLAMTASQLGSMELAAMLLQGVAFLAASLGILGISKNLVLGKGRAPAIRPKQTQPRWSV</sequence>
<comment type="caution">
    <text evidence="2">The sequence shown here is derived from an EMBL/GenBank/DDBJ whole genome shotgun (WGS) entry which is preliminary data.</text>
</comment>
<feature type="transmembrane region" description="Helical" evidence="1">
    <location>
        <begin position="135"/>
        <end position="155"/>
    </location>
</feature>
<reference evidence="3" key="1">
    <citation type="journal article" date="2019" name="Int. J. Syst. Evol. Microbiol.">
        <title>The Global Catalogue of Microorganisms (GCM) 10K type strain sequencing project: providing services to taxonomists for standard genome sequencing and annotation.</title>
        <authorList>
            <consortium name="The Broad Institute Genomics Platform"/>
            <consortium name="The Broad Institute Genome Sequencing Center for Infectious Disease"/>
            <person name="Wu L."/>
            <person name="Ma J."/>
        </authorList>
    </citation>
    <scope>NUCLEOTIDE SEQUENCE [LARGE SCALE GENOMIC DNA]</scope>
    <source>
        <strain evidence="3">KCTC 22245</strain>
    </source>
</reference>
<feature type="transmembrane region" description="Helical" evidence="1">
    <location>
        <begin position="7"/>
        <end position="26"/>
    </location>
</feature>